<dbReference type="GO" id="GO:0060320">
    <property type="term" value="P:rejection of self pollen"/>
    <property type="evidence" value="ECO:0007669"/>
    <property type="project" value="UniProtKB-KW"/>
</dbReference>
<dbReference type="EMBL" id="OX465086">
    <property type="protein sequence ID" value="CAI9265749.1"/>
    <property type="molecule type" value="Genomic_DNA"/>
</dbReference>
<evidence type="ECO:0000256" key="6">
    <source>
        <dbReference type="SAM" id="SignalP"/>
    </source>
</evidence>
<dbReference type="Pfam" id="PF05938">
    <property type="entry name" value="Self-incomp_S1"/>
    <property type="match status" value="1"/>
</dbReference>
<organism evidence="7 8">
    <name type="scientific">Lactuca saligna</name>
    <name type="common">Willowleaf lettuce</name>
    <dbReference type="NCBI Taxonomy" id="75948"/>
    <lineage>
        <taxon>Eukaryota</taxon>
        <taxon>Viridiplantae</taxon>
        <taxon>Streptophyta</taxon>
        <taxon>Embryophyta</taxon>
        <taxon>Tracheophyta</taxon>
        <taxon>Spermatophyta</taxon>
        <taxon>Magnoliopsida</taxon>
        <taxon>eudicotyledons</taxon>
        <taxon>Gunneridae</taxon>
        <taxon>Pentapetalae</taxon>
        <taxon>asterids</taxon>
        <taxon>campanulids</taxon>
        <taxon>Asterales</taxon>
        <taxon>Asteraceae</taxon>
        <taxon>Cichorioideae</taxon>
        <taxon>Cichorieae</taxon>
        <taxon>Lactucinae</taxon>
        <taxon>Lactuca</taxon>
    </lineage>
</organism>
<protein>
    <recommendedName>
        <fullName evidence="9">S-protein homolog</fullName>
    </recommendedName>
</protein>
<proteinExistence type="inferred from homology"/>
<accession>A0AA35VBT1</accession>
<dbReference type="InterPro" id="IPR010264">
    <property type="entry name" value="Self-incomp_S1"/>
</dbReference>
<evidence type="ECO:0000256" key="4">
    <source>
        <dbReference type="ARBA" id="ARBA00022525"/>
    </source>
</evidence>
<reference evidence="7" key="1">
    <citation type="submission" date="2023-04" db="EMBL/GenBank/DDBJ databases">
        <authorList>
            <person name="Vijverberg K."/>
            <person name="Xiong W."/>
            <person name="Schranz E."/>
        </authorList>
    </citation>
    <scope>NUCLEOTIDE SEQUENCE</scope>
</reference>
<dbReference type="GO" id="GO:0005576">
    <property type="term" value="C:extracellular region"/>
    <property type="evidence" value="ECO:0007669"/>
    <property type="project" value="UniProtKB-SubCell"/>
</dbReference>
<feature type="chain" id="PRO_5043758923" description="S-protein homolog" evidence="6">
    <location>
        <begin position="24"/>
        <end position="144"/>
    </location>
</feature>
<keyword evidence="3" id="KW-0713">Self-incompatibility</keyword>
<evidence type="ECO:0000256" key="3">
    <source>
        <dbReference type="ARBA" id="ARBA00022471"/>
    </source>
</evidence>
<feature type="signal peptide" evidence="6">
    <location>
        <begin position="1"/>
        <end position="23"/>
    </location>
</feature>
<evidence type="ECO:0008006" key="9">
    <source>
        <dbReference type="Google" id="ProtNLM"/>
    </source>
</evidence>
<sequence length="144" mass="17073">MRSLLIIVILFTISSFLFSYATSDVHCVILTRWHMFVTNDISEDITVHVTSRRDDRGNITLPFQATYDWDFCETGQIVYAGQFWWGSKGQIMNLYDTEAWEACNNHKLWVTQHCYWLVRPEGFYIGTQNLPFPNDNWQFKKSWS</sequence>
<keyword evidence="8" id="KW-1185">Reference proteome</keyword>
<keyword evidence="5 6" id="KW-0732">Signal</keyword>
<dbReference type="Proteomes" id="UP001177003">
    <property type="component" value="Chromosome 0"/>
</dbReference>
<comment type="similarity">
    <text evidence="2">Belongs to the plant self-incompatibility (S1) protein family.</text>
</comment>
<evidence type="ECO:0000313" key="7">
    <source>
        <dbReference type="EMBL" id="CAI9265749.1"/>
    </source>
</evidence>
<keyword evidence="4" id="KW-0964">Secreted</keyword>
<dbReference type="AlphaFoldDB" id="A0AA35VBT1"/>
<gene>
    <name evidence="7" type="ORF">LSALG_LOCUS6337</name>
</gene>
<comment type="subcellular location">
    <subcellularLocation>
        <location evidence="1">Secreted</location>
    </subcellularLocation>
</comment>
<evidence type="ECO:0000256" key="2">
    <source>
        <dbReference type="ARBA" id="ARBA00005581"/>
    </source>
</evidence>
<evidence type="ECO:0000313" key="8">
    <source>
        <dbReference type="Proteomes" id="UP001177003"/>
    </source>
</evidence>
<evidence type="ECO:0000256" key="5">
    <source>
        <dbReference type="ARBA" id="ARBA00022729"/>
    </source>
</evidence>
<name>A0AA35VBT1_LACSI</name>
<evidence type="ECO:0000256" key="1">
    <source>
        <dbReference type="ARBA" id="ARBA00004613"/>
    </source>
</evidence>